<organism evidence="3 4">
    <name type="scientific">Actinokineospora soli</name>
    <dbReference type="NCBI Taxonomy" id="1048753"/>
    <lineage>
        <taxon>Bacteria</taxon>
        <taxon>Bacillati</taxon>
        <taxon>Actinomycetota</taxon>
        <taxon>Actinomycetes</taxon>
        <taxon>Pseudonocardiales</taxon>
        <taxon>Pseudonocardiaceae</taxon>
        <taxon>Actinokineospora</taxon>
    </lineage>
</organism>
<evidence type="ECO:0000313" key="3">
    <source>
        <dbReference type="EMBL" id="MFC7617560.1"/>
    </source>
</evidence>
<sequence length="380" mass="39239">MTGVAPGTADRLRAPLPGGKALDPAVRSGLFGPLALLCAVLFLVLYAGSGATDVWFAWTVAHPLTATTLGAGFGSAVVLLVLAALEPGWANARLAAFAPILLAGGSLLAARGHEGPRTAGLVVFEVGVRLWDAWLIGLVAVLVLTLVAVPVQLARRREGQGDVRTAPMPVWARVVAGLEGGALVAGGVAVFGGGSWFWPVTPLDLRVLAVWMVVIGALLLHGVVEGDLRRAAGGLAALVAFGFLALLGVAYYAGHLDWGSAWLFAAALLVLMGTGAVGLLLLAWARVARPVVAAVADATGAVPPHADHGFFGPDSVTWRVWSYPTSLTVGFQRAVVVEELDPALVASVDATRAIRDRPAPATTARCGTSRWSPSRAPRRP</sequence>
<accession>A0ABW2TXT1</accession>
<keyword evidence="2" id="KW-0472">Membrane</keyword>
<keyword evidence="4" id="KW-1185">Reference proteome</keyword>
<dbReference type="Proteomes" id="UP001596512">
    <property type="component" value="Unassembled WGS sequence"/>
</dbReference>
<evidence type="ECO:0000256" key="1">
    <source>
        <dbReference type="SAM" id="MobiDB-lite"/>
    </source>
</evidence>
<feature type="transmembrane region" description="Helical" evidence="2">
    <location>
        <begin position="174"/>
        <end position="199"/>
    </location>
</feature>
<feature type="transmembrane region" description="Helical" evidence="2">
    <location>
        <begin position="231"/>
        <end position="254"/>
    </location>
</feature>
<feature type="region of interest" description="Disordered" evidence="1">
    <location>
        <begin position="357"/>
        <end position="380"/>
    </location>
</feature>
<proteinExistence type="predicted"/>
<gene>
    <name evidence="3" type="ORF">ACFQV2_33225</name>
</gene>
<feature type="compositionally biased region" description="Low complexity" evidence="1">
    <location>
        <begin position="369"/>
        <end position="380"/>
    </location>
</feature>
<feature type="transmembrane region" description="Helical" evidence="2">
    <location>
        <begin position="260"/>
        <end position="284"/>
    </location>
</feature>
<feature type="transmembrane region" description="Helical" evidence="2">
    <location>
        <begin position="55"/>
        <end position="82"/>
    </location>
</feature>
<dbReference type="EMBL" id="JBHTEY010000004">
    <property type="protein sequence ID" value="MFC7617560.1"/>
    <property type="molecule type" value="Genomic_DNA"/>
</dbReference>
<reference evidence="4" key="1">
    <citation type="journal article" date="2019" name="Int. J. Syst. Evol. Microbiol.">
        <title>The Global Catalogue of Microorganisms (GCM) 10K type strain sequencing project: providing services to taxonomists for standard genome sequencing and annotation.</title>
        <authorList>
            <consortium name="The Broad Institute Genomics Platform"/>
            <consortium name="The Broad Institute Genome Sequencing Center for Infectious Disease"/>
            <person name="Wu L."/>
            <person name="Ma J."/>
        </authorList>
    </citation>
    <scope>NUCLEOTIDE SEQUENCE [LARGE SCALE GENOMIC DNA]</scope>
    <source>
        <strain evidence="4">JCM 17695</strain>
    </source>
</reference>
<evidence type="ECO:0000313" key="4">
    <source>
        <dbReference type="Proteomes" id="UP001596512"/>
    </source>
</evidence>
<feature type="transmembrane region" description="Helical" evidence="2">
    <location>
        <begin position="94"/>
        <end position="113"/>
    </location>
</feature>
<evidence type="ECO:0000256" key="2">
    <source>
        <dbReference type="SAM" id="Phobius"/>
    </source>
</evidence>
<feature type="transmembrane region" description="Helical" evidence="2">
    <location>
        <begin position="205"/>
        <end position="224"/>
    </location>
</feature>
<protein>
    <submittedName>
        <fullName evidence="3">Uncharacterized protein</fullName>
    </submittedName>
</protein>
<comment type="caution">
    <text evidence="3">The sequence shown here is derived from an EMBL/GenBank/DDBJ whole genome shotgun (WGS) entry which is preliminary data.</text>
</comment>
<keyword evidence="2" id="KW-1133">Transmembrane helix</keyword>
<feature type="transmembrane region" description="Helical" evidence="2">
    <location>
        <begin position="133"/>
        <end position="153"/>
    </location>
</feature>
<name>A0ABW2TXT1_9PSEU</name>
<keyword evidence="2" id="KW-0812">Transmembrane</keyword>
<feature type="transmembrane region" description="Helical" evidence="2">
    <location>
        <begin position="30"/>
        <end position="49"/>
    </location>
</feature>